<organism evidence="1 2">
    <name type="scientific">Aeromonas phage AS-zj</name>
    <dbReference type="NCBI Taxonomy" id="2024208"/>
    <lineage>
        <taxon>Viruses</taxon>
        <taxon>Duplodnaviria</taxon>
        <taxon>Heunggongvirae</taxon>
        <taxon>Uroviricota</taxon>
        <taxon>Caudoviricetes</taxon>
        <taxon>Pantevenvirales</taxon>
        <taxon>Straboviridae</taxon>
        <taxon>Emmerichvirinae</taxon>
        <taxon>Ceceduovirus</taxon>
        <taxon>Ceceduovirus aszj</taxon>
    </lineage>
</organism>
<dbReference type="Proteomes" id="UP000226092">
    <property type="component" value="Segment"/>
</dbReference>
<keyword evidence="2" id="KW-1185">Reference proteome</keyword>
<accession>A0A223LEQ9</accession>
<name>A0A223LEQ9_9CAUD</name>
<dbReference type="KEGG" id="vg:55604553"/>
<dbReference type="EMBL" id="MF448340">
    <property type="protein sequence ID" value="ASU00366.1"/>
    <property type="molecule type" value="Genomic_DNA"/>
</dbReference>
<dbReference type="GeneID" id="55604553"/>
<protein>
    <submittedName>
        <fullName evidence="1">Uncharacterized protein</fullName>
    </submittedName>
</protein>
<proteinExistence type="predicted"/>
<evidence type="ECO:0000313" key="1">
    <source>
        <dbReference type="EMBL" id="ASU00366.1"/>
    </source>
</evidence>
<evidence type="ECO:0000313" key="2">
    <source>
        <dbReference type="Proteomes" id="UP000226092"/>
    </source>
</evidence>
<reference evidence="1 2" key="1">
    <citation type="submission" date="2017-07" db="EMBL/GenBank/DDBJ databases">
        <title>In vitro design and evaluation of phage cocktails against multidrug-resistant Aeromonas salmonicida.</title>
        <authorList>
            <person name="Chen L."/>
            <person name="Yuan S."/>
            <person name="Ma Y."/>
        </authorList>
    </citation>
    <scope>NUCLEOTIDE SEQUENCE [LARGE SCALE GENOMIC DNA]</scope>
</reference>
<dbReference type="RefSeq" id="YP_009834486.1">
    <property type="nucleotide sequence ID" value="NC_048673.1"/>
</dbReference>
<sequence>MKYLVIGTLLGILAIVNSDVFQSENVDLLEDSVSGLSILIEQMEK</sequence>